<dbReference type="EMBL" id="JAVBVO010000028">
    <property type="protein sequence ID" value="MDZ5760765.1"/>
    <property type="molecule type" value="Genomic_DNA"/>
</dbReference>
<reference evidence="1" key="1">
    <citation type="submission" date="2023-08" db="EMBL/GenBank/DDBJ databases">
        <title>Genomic characterization of piscicolin 126 produced by Carnobacterium maltaromaticum CM22 strain isolated from salmon (Salmo salar).</title>
        <authorList>
            <person name="Gonzalez-Gragera E."/>
            <person name="Garcia-Lopez J.D."/>
            <person name="Teso-Perez C."/>
            <person name="Gimenez-Hernandez I."/>
            <person name="Peralta-Sanchez J.M."/>
            <person name="Valdivia E."/>
            <person name="Montalban-Lopez M."/>
            <person name="Martin-Platero A.M."/>
            <person name="Banos A."/>
            <person name="Martinez-Bueno M."/>
        </authorList>
    </citation>
    <scope>NUCLEOTIDE SEQUENCE</scope>
    <source>
        <strain evidence="1">CM22</strain>
    </source>
</reference>
<evidence type="ECO:0000313" key="1">
    <source>
        <dbReference type="EMBL" id="MDZ5760765.1"/>
    </source>
</evidence>
<name>A0AAW9K821_CARML</name>
<protein>
    <submittedName>
        <fullName evidence="1">Uncharacterized protein</fullName>
    </submittedName>
</protein>
<accession>A0AAW9K821</accession>
<evidence type="ECO:0000313" key="2">
    <source>
        <dbReference type="Proteomes" id="UP001290462"/>
    </source>
</evidence>
<comment type="caution">
    <text evidence="1">The sequence shown here is derived from an EMBL/GenBank/DDBJ whole genome shotgun (WGS) entry which is preliminary data.</text>
</comment>
<dbReference type="Proteomes" id="UP001290462">
    <property type="component" value="Unassembled WGS sequence"/>
</dbReference>
<sequence>MNKKLNSIQEKKMKEYLNVQEKDLDKMQQQIYDMITLSMLTNEETAALLLSTFMEVVKGKNNQRRFKELGKDANVEIDINKYEALDFMKLQYVWAVSYASNLDDNGKPKKKGKKK</sequence>
<dbReference type="AlphaFoldDB" id="A0AAW9K821"/>
<organism evidence="1 2">
    <name type="scientific">Carnobacterium maltaromaticum</name>
    <name type="common">Carnobacterium piscicola</name>
    <dbReference type="NCBI Taxonomy" id="2751"/>
    <lineage>
        <taxon>Bacteria</taxon>
        <taxon>Bacillati</taxon>
        <taxon>Bacillota</taxon>
        <taxon>Bacilli</taxon>
        <taxon>Lactobacillales</taxon>
        <taxon>Carnobacteriaceae</taxon>
        <taxon>Carnobacterium</taxon>
    </lineage>
</organism>
<gene>
    <name evidence="1" type="ORF">RAK27_19150</name>
</gene>
<dbReference type="RefSeq" id="WP_322809916.1">
    <property type="nucleotide sequence ID" value="NZ_JAVBVO010000028.1"/>
</dbReference>
<proteinExistence type="predicted"/>